<dbReference type="KEGG" id="mbas:ALGA_1329"/>
<accession>A0A1Y1CI02</accession>
<dbReference type="RefSeq" id="WP_096428603.1">
    <property type="nucleotide sequence ID" value="NZ_AP018042.1"/>
</dbReference>
<dbReference type="OrthoDB" id="1119200at2"/>
<evidence type="ECO:0000313" key="2">
    <source>
        <dbReference type="EMBL" id="BAX79713.1"/>
    </source>
</evidence>
<reference evidence="3" key="2">
    <citation type="journal article" date="2020" name="Antonie Van Leeuwenhoek">
        <title>Labilibaculum antarcticum sp. nov., a novel facultative anaerobic, psychrotorelant bacterium isolated from marine sediment of Antarctica.</title>
        <authorList>
            <person name="Watanabe M."/>
            <person name="Kojima H."/>
            <person name="Fukui M."/>
        </authorList>
    </citation>
    <scope>NUCLEOTIDE SEQUENCE [LARGE SCALE GENOMIC DNA]</scope>
    <source>
        <strain evidence="3">SPP2</strain>
    </source>
</reference>
<name>A0A1Y1CI02_9BACT</name>
<evidence type="ECO:0000256" key="1">
    <source>
        <dbReference type="SAM" id="SignalP"/>
    </source>
</evidence>
<gene>
    <name evidence="2" type="ORF">ALGA_1329</name>
</gene>
<reference evidence="2 3" key="1">
    <citation type="journal article" date="2018" name="Mar. Genomics">
        <title>Complete genome sequence of Marinifilaceae bacterium strain SPP2, isolated from the Antarctic marine sediment.</title>
        <authorList>
            <person name="Watanabe M."/>
            <person name="Kojima H."/>
            <person name="Fukui M."/>
        </authorList>
    </citation>
    <scope>NUCLEOTIDE SEQUENCE [LARGE SCALE GENOMIC DNA]</scope>
    <source>
        <strain evidence="2 3">SPP2</strain>
    </source>
</reference>
<proteinExistence type="predicted"/>
<feature type="chain" id="PRO_5013208653" description="Lipoprotein" evidence="1">
    <location>
        <begin position="26"/>
        <end position="283"/>
    </location>
</feature>
<feature type="signal peptide" evidence="1">
    <location>
        <begin position="1"/>
        <end position="25"/>
    </location>
</feature>
<dbReference type="Proteomes" id="UP000218267">
    <property type="component" value="Chromosome"/>
</dbReference>
<dbReference type="AlphaFoldDB" id="A0A1Y1CI02"/>
<evidence type="ECO:0000313" key="3">
    <source>
        <dbReference type="Proteomes" id="UP000218267"/>
    </source>
</evidence>
<sequence length="283" mass="30368">MSRSISGLILFICILFTGNSCSTGADPEGVILDAFYVPAEVALQITNIFNDLAMDVNGIAMHNLDFEEDTITKNVASCIEPVVYQNSTTLLLDSIVLNYGTTNCTSNGASFKGKVIVSPKDENLKLFDIQLKEFSSQGFDITGTIEFQITGDTDGNDFLISMENAEFLIAGTDETVYTFLVSTINSSYTFSKNEDGSSTYIDDVFEFTTSISGETPDGALFTLESVSDLTYAYSCKNIIGGRADFTLTDVGDGEVNFGGGDPDEDCDAQVILSTSGADVTITL</sequence>
<keyword evidence="1" id="KW-0732">Signal</keyword>
<dbReference type="EMBL" id="AP018042">
    <property type="protein sequence ID" value="BAX79713.1"/>
    <property type="molecule type" value="Genomic_DNA"/>
</dbReference>
<organism evidence="2 3">
    <name type="scientific">Labilibaculum antarcticum</name>
    <dbReference type="NCBI Taxonomy" id="1717717"/>
    <lineage>
        <taxon>Bacteria</taxon>
        <taxon>Pseudomonadati</taxon>
        <taxon>Bacteroidota</taxon>
        <taxon>Bacteroidia</taxon>
        <taxon>Marinilabiliales</taxon>
        <taxon>Marinifilaceae</taxon>
        <taxon>Labilibaculum</taxon>
    </lineage>
</organism>
<keyword evidence="3" id="KW-1185">Reference proteome</keyword>
<evidence type="ECO:0008006" key="4">
    <source>
        <dbReference type="Google" id="ProtNLM"/>
    </source>
</evidence>
<protein>
    <recommendedName>
        <fullName evidence="4">Lipoprotein</fullName>
    </recommendedName>
</protein>